<dbReference type="InterPro" id="IPR035093">
    <property type="entry name" value="RelE/ParE_toxin_dom_sf"/>
</dbReference>
<dbReference type="Gene3D" id="3.30.2310.20">
    <property type="entry name" value="RelE-like"/>
    <property type="match status" value="1"/>
</dbReference>
<dbReference type="AlphaFoldDB" id="A0A3M9NHJ9"/>
<evidence type="ECO:0000256" key="1">
    <source>
        <dbReference type="ARBA" id="ARBA00022649"/>
    </source>
</evidence>
<dbReference type="Proteomes" id="UP000267223">
    <property type="component" value="Unassembled WGS sequence"/>
</dbReference>
<protein>
    <submittedName>
        <fullName evidence="2">Type II toxin-antitoxin system RelE/ParE family toxin</fullName>
    </submittedName>
</protein>
<name>A0A3M9NHJ9_9BACT</name>
<dbReference type="EMBL" id="RJJR01000005">
    <property type="protein sequence ID" value="RNI37272.1"/>
    <property type="molecule type" value="Genomic_DNA"/>
</dbReference>
<accession>A0A3M9NHJ9</accession>
<evidence type="ECO:0000313" key="2">
    <source>
        <dbReference type="EMBL" id="RNI37272.1"/>
    </source>
</evidence>
<dbReference type="Pfam" id="PF05016">
    <property type="entry name" value="ParE_toxin"/>
    <property type="match status" value="1"/>
</dbReference>
<comment type="caution">
    <text evidence="2">The sequence shown here is derived from an EMBL/GenBank/DDBJ whole genome shotgun (WGS) entry which is preliminary data.</text>
</comment>
<keyword evidence="1" id="KW-1277">Toxin-antitoxin system</keyword>
<dbReference type="InterPro" id="IPR007712">
    <property type="entry name" value="RelE/ParE_toxin"/>
</dbReference>
<proteinExistence type="predicted"/>
<evidence type="ECO:0000313" key="3">
    <source>
        <dbReference type="Proteomes" id="UP000267223"/>
    </source>
</evidence>
<sequence>MGRSVKRNEGLMDRYSVSFFPEARNEALQAYLWYHAEQPGLEKKFREHLRNKIDSLKADPKASSFVYKNVRSSRMQIFPYSVIYRISNLNIQVIAVFHHSRNPRVWKKRI</sequence>
<gene>
    <name evidence="2" type="ORF">EFY79_07685</name>
</gene>
<keyword evidence="3" id="KW-1185">Reference proteome</keyword>
<reference evidence="2 3" key="1">
    <citation type="submission" date="2018-11" db="EMBL/GenBank/DDBJ databases">
        <title>Draft genome sequence of Ferruginibacter sp. BO-59.</title>
        <authorList>
            <person name="Im W.T."/>
        </authorList>
    </citation>
    <scope>NUCLEOTIDE SEQUENCE [LARGE SCALE GENOMIC DNA]</scope>
    <source>
        <strain evidence="2 3">BO-59</strain>
    </source>
</reference>
<organism evidence="2 3">
    <name type="scientific">Hanamia caeni</name>
    <dbReference type="NCBI Taxonomy" id="2294116"/>
    <lineage>
        <taxon>Bacteria</taxon>
        <taxon>Pseudomonadati</taxon>
        <taxon>Bacteroidota</taxon>
        <taxon>Chitinophagia</taxon>
        <taxon>Chitinophagales</taxon>
        <taxon>Chitinophagaceae</taxon>
        <taxon>Hanamia</taxon>
    </lineage>
</organism>